<dbReference type="InterPro" id="IPR011206">
    <property type="entry name" value="Citrate_lyase_beta/mcl1/mcl2"/>
</dbReference>
<evidence type="ECO:0000313" key="5">
    <source>
        <dbReference type="EMBL" id="MDS0261129.1"/>
    </source>
</evidence>
<protein>
    <submittedName>
        <fullName evidence="5">CoA ester lyase</fullName>
    </submittedName>
</protein>
<dbReference type="Proteomes" id="UP001259659">
    <property type="component" value="Unassembled WGS sequence"/>
</dbReference>
<keyword evidence="6" id="KW-1185">Reference proteome</keyword>
<proteinExistence type="predicted"/>
<comment type="caution">
    <text evidence="5">The sequence shown here is derived from an EMBL/GenBank/DDBJ whole genome shotgun (WGS) entry which is preliminary data.</text>
</comment>
<dbReference type="PANTHER" id="PTHR32308">
    <property type="entry name" value="LYASE BETA SUBUNIT, PUTATIVE (AFU_ORTHOLOGUE AFUA_4G13030)-RELATED"/>
    <property type="match status" value="1"/>
</dbReference>
<dbReference type="InterPro" id="IPR005000">
    <property type="entry name" value="Aldolase/citrate-lyase_domain"/>
</dbReference>
<organism evidence="5 6">
    <name type="scientific">Haloarcula saliterrae</name>
    <dbReference type="NCBI Taxonomy" id="2950534"/>
    <lineage>
        <taxon>Archaea</taxon>
        <taxon>Methanobacteriati</taxon>
        <taxon>Methanobacteriota</taxon>
        <taxon>Stenosarchaea group</taxon>
        <taxon>Halobacteria</taxon>
        <taxon>Halobacteriales</taxon>
        <taxon>Haloarculaceae</taxon>
        <taxon>Haloarcula</taxon>
    </lineage>
</organism>
<dbReference type="PANTHER" id="PTHR32308:SF0">
    <property type="entry name" value="HPCH_HPAI ALDOLASE_CITRATE LYASE DOMAIN-CONTAINING PROTEIN"/>
    <property type="match status" value="1"/>
</dbReference>
<dbReference type="EMBL" id="JAMQON010000005">
    <property type="protein sequence ID" value="MDS0261129.1"/>
    <property type="molecule type" value="Genomic_DNA"/>
</dbReference>
<dbReference type="Pfam" id="PF03328">
    <property type="entry name" value="HpcH_HpaI"/>
    <property type="match status" value="1"/>
</dbReference>
<evidence type="ECO:0000256" key="1">
    <source>
        <dbReference type="ARBA" id="ARBA00001946"/>
    </source>
</evidence>
<evidence type="ECO:0000256" key="3">
    <source>
        <dbReference type="ARBA" id="ARBA00022842"/>
    </source>
</evidence>
<keyword evidence="3" id="KW-0460">Magnesium</keyword>
<evidence type="ECO:0000259" key="4">
    <source>
        <dbReference type="Pfam" id="PF03328"/>
    </source>
</evidence>
<dbReference type="InterPro" id="IPR040442">
    <property type="entry name" value="Pyrv_kinase-like_dom_sf"/>
</dbReference>
<dbReference type="Gene3D" id="3.20.20.60">
    <property type="entry name" value="Phosphoenolpyruvate-binding domains"/>
    <property type="match status" value="1"/>
</dbReference>
<dbReference type="SUPFAM" id="SSF51621">
    <property type="entry name" value="Phosphoenolpyruvate/pyruvate domain"/>
    <property type="match status" value="1"/>
</dbReference>
<dbReference type="InterPro" id="IPR015813">
    <property type="entry name" value="Pyrv/PenolPyrv_kinase-like_dom"/>
</dbReference>
<evidence type="ECO:0000256" key="2">
    <source>
        <dbReference type="ARBA" id="ARBA00022723"/>
    </source>
</evidence>
<dbReference type="PIRSF" id="PIRSF015582">
    <property type="entry name" value="Cit_lyase_B"/>
    <property type="match status" value="1"/>
</dbReference>
<evidence type="ECO:0000313" key="6">
    <source>
        <dbReference type="Proteomes" id="UP001259659"/>
    </source>
</evidence>
<accession>A0ABU2FFW3</accession>
<gene>
    <name evidence="5" type="ORF">NDI56_17150</name>
</gene>
<feature type="domain" description="HpcH/HpaI aldolase/citrate lyase" evidence="4">
    <location>
        <begin position="11"/>
        <end position="234"/>
    </location>
</feature>
<keyword evidence="5" id="KW-0456">Lyase</keyword>
<dbReference type="RefSeq" id="WP_310920931.1">
    <property type="nucleotide sequence ID" value="NZ_JAMQON010000005.1"/>
</dbReference>
<sequence>MHKTNPLYRSQLGIPGNEKQLVSNALNTEADEIFLDLEDSLAPGEKESARADIISIVEDEEWTDTGLGYRINGTDTRWWYEDIIEVLTAVGSEIDCIIVPKVTTPADLETVANLVQSVETNTGLPVGSVTLRAQIETATGMNAVMDIAHASQRLTAMMFGPADYAASIGAAHGAIEYPGHYWHYPLSRISHAAASAGLLAIGGPYTDADDSEGFYEACRAERALGYDGKVVIHPDQVEAANSVFSPTIEEAHRAHRIVQQYEAADENDVAAIDGKVIDEEMYRIGEQILSKAKAAGLL</sequence>
<dbReference type="GO" id="GO:0016829">
    <property type="term" value="F:lyase activity"/>
    <property type="evidence" value="ECO:0007669"/>
    <property type="project" value="UniProtKB-KW"/>
</dbReference>
<comment type="cofactor">
    <cofactor evidence="1">
        <name>Mg(2+)</name>
        <dbReference type="ChEBI" id="CHEBI:18420"/>
    </cofactor>
</comment>
<keyword evidence="2" id="KW-0479">Metal-binding</keyword>
<reference evidence="5 6" key="1">
    <citation type="submission" date="2022-06" db="EMBL/GenBank/DDBJ databases">
        <title>Haloarcula sp. a new haloarchaeum isolate from saline soil.</title>
        <authorList>
            <person name="Strakova D."/>
            <person name="Galisteo C."/>
            <person name="Sanchez-Porro C."/>
            <person name="Ventosa A."/>
        </authorList>
    </citation>
    <scope>NUCLEOTIDE SEQUENCE [LARGE SCALE GENOMIC DNA]</scope>
    <source>
        <strain evidence="5 6">S1CR25-12</strain>
    </source>
</reference>
<name>A0ABU2FFW3_9EURY</name>